<accession>G4YNY3</accession>
<sequence length="324" mass="37714">MLLRTATTNLSRRASMLAQFCVKCHDFAPQDVPARLRSKELEAELLFRESIWWEHRRKLNRSLVSQAREATKCSLDEDEFFHEDSDEEDRVDDDDDFVRCSAIKRWRVETIYERLLRTDPAAFDLPQIESDRFAKLLENLRRTERLTSSSAFGFNADVGRIKESVQEVLFHVKTMFERGELSCIRRPLISSRTVLSKGIPSWLVESKKRKILVVVVAHDLYEGQARALVLMDIALGINEEKEVPSDSIHGIVTDYHRWMFLKRTPNEIACCNDFIIEATEDADVARVARRLYGIFEEGINYRCGARGRRSPLWLKRMFYKFTGA</sequence>
<dbReference type="GeneID" id="20641250"/>
<dbReference type="InParanoid" id="G4YNY3"/>
<keyword evidence="2" id="KW-1185">Reference proteome</keyword>
<name>G4YNY3_PHYSP</name>
<dbReference type="RefSeq" id="XP_009518018.1">
    <property type="nucleotide sequence ID" value="XM_009519723.1"/>
</dbReference>
<organism evidence="1 2">
    <name type="scientific">Phytophthora sojae (strain P6497)</name>
    <name type="common">Soybean stem and root rot agent</name>
    <name type="synonym">Phytophthora megasperma f. sp. glycines</name>
    <dbReference type="NCBI Taxonomy" id="1094619"/>
    <lineage>
        <taxon>Eukaryota</taxon>
        <taxon>Sar</taxon>
        <taxon>Stramenopiles</taxon>
        <taxon>Oomycota</taxon>
        <taxon>Peronosporomycetes</taxon>
        <taxon>Peronosporales</taxon>
        <taxon>Peronosporaceae</taxon>
        <taxon>Phytophthora</taxon>
    </lineage>
</organism>
<gene>
    <name evidence="1" type="ORF">PHYSODRAFT_295421</name>
</gene>
<reference evidence="1 2" key="1">
    <citation type="journal article" date="2006" name="Science">
        <title>Phytophthora genome sequences uncover evolutionary origins and mechanisms of pathogenesis.</title>
        <authorList>
            <person name="Tyler B.M."/>
            <person name="Tripathy S."/>
            <person name="Zhang X."/>
            <person name="Dehal P."/>
            <person name="Jiang R.H."/>
            <person name="Aerts A."/>
            <person name="Arredondo F.D."/>
            <person name="Baxter L."/>
            <person name="Bensasson D."/>
            <person name="Beynon J.L."/>
            <person name="Chapman J."/>
            <person name="Damasceno C.M."/>
            <person name="Dorrance A.E."/>
            <person name="Dou D."/>
            <person name="Dickerman A.W."/>
            <person name="Dubchak I.L."/>
            <person name="Garbelotto M."/>
            <person name="Gijzen M."/>
            <person name="Gordon S.G."/>
            <person name="Govers F."/>
            <person name="Grunwald N.J."/>
            <person name="Huang W."/>
            <person name="Ivors K.L."/>
            <person name="Jones R.W."/>
            <person name="Kamoun S."/>
            <person name="Krampis K."/>
            <person name="Lamour K.H."/>
            <person name="Lee M.K."/>
            <person name="McDonald W.H."/>
            <person name="Medina M."/>
            <person name="Meijer H.J."/>
            <person name="Nordberg E.K."/>
            <person name="Maclean D.J."/>
            <person name="Ospina-Giraldo M.D."/>
            <person name="Morris P.F."/>
            <person name="Phuntumart V."/>
            <person name="Putnam N.H."/>
            <person name="Rash S."/>
            <person name="Rose J.K."/>
            <person name="Sakihama Y."/>
            <person name="Salamov A.A."/>
            <person name="Savidor A."/>
            <person name="Scheuring C.F."/>
            <person name="Smith B.M."/>
            <person name="Sobral B.W."/>
            <person name="Terry A."/>
            <person name="Torto-Alalibo T.A."/>
            <person name="Win J."/>
            <person name="Xu Z."/>
            <person name="Zhang H."/>
            <person name="Grigoriev I.V."/>
            <person name="Rokhsar D.S."/>
            <person name="Boore J.L."/>
        </authorList>
    </citation>
    <scope>NUCLEOTIDE SEQUENCE [LARGE SCALE GENOMIC DNA]</scope>
    <source>
        <strain evidence="1 2">P6497</strain>
    </source>
</reference>
<dbReference type="KEGG" id="psoj:PHYSODRAFT_295421"/>
<evidence type="ECO:0000313" key="2">
    <source>
        <dbReference type="Proteomes" id="UP000002640"/>
    </source>
</evidence>
<evidence type="ECO:0000313" key="1">
    <source>
        <dbReference type="EMBL" id="EGZ30743.1"/>
    </source>
</evidence>
<protein>
    <submittedName>
        <fullName evidence="1">Uncharacterized protein</fullName>
    </submittedName>
</protein>
<dbReference type="EMBL" id="JH159151">
    <property type="protein sequence ID" value="EGZ30743.1"/>
    <property type="molecule type" value="Genomic_DNA"/>
</dbReference>
<dbReference type="Proteomes" id="UP000002640">
    <property type="component" value="Unassembled WGS sequence"/>
</dbReference>
<dbReference type="AlphaFoldDB" id="G4YNY3"/>
<proteinExistence type="predicted"/>